<evidence type="ECO:0000313" key="5">
    <source>
        <dbReference type="EMBL" id="KCW46001.1"/>
    </source>
</evidence>
<keyword evidence="2" id="KW-0175">Coiled coil</keyword>
<dbReference type="EMBL" id="KK198765">
    <property type="protein sequence ID" value="KCW46001.1"/>
    <property type="molecule type" value="Genomic_DNA"/>
</dbReference>
<gene>
    <name evidence="5" type="ORF">EUGRSUZ_L00062</name>
</gene>
<reference evidence="4" key="3">
    <citation type="submission" date="2023-04" db="EMBL/GenBank/DDBJ databases">
        <title>WGS assembly of Eucalyptus grandis.</title>
        <authorList>
            <person name="Myburg A."/>
            <person name="Grattapaglia D."/>
            <person name="Tuskan G."/>
            <person name="Hellsten U."/>
            <person name="Hayes R."/>
            <person name="Grimwood J."/>
            <person name="Jenkins J."/>
            <person name="Lindquist E."/>
            <person name="Tice H."/>
            <person name="Bauer D."/>
            <person name="Goodstein D."/>
            <person name="Dubchak I."/>
            <person name="Poliakov A."/>
            <person name="Mizrachi E."/>
            <person name="Kullan A."/>
            <person name="Hussey S."/>
            <person name="Pinard D."/>
            <person name="Van D."/>
            <person name="Singh P."/>
            <person name="Van J."/>
            <person name="Silva-Junior O."/>
            <person name="Togawa R."/>
            <person name="Pappas M."/>
            <person name="Faria D."/>
            <person name="Sansaloni C."/>
            <person name="Petroli C."/>
            <person name="Yang X."/>
            <person name="Ranjan P."/>
            <person name="Tschaplinski T."/>
            <person name="Ye C."/>
            <person name="Li T."/>
            <person name="Sterck L."/>
            <person name="Vanneste K."/>
            <person name="Murat F."/>
            <person name="Soler M."/>
            <person name="Clemente H."/>
            <person name="Saidi N."/>
            <person name="Cassan-Wang H."/>
            <person name="Dunand C."/>
            <person name="Hefer C."/>
            <person name="Bornberg-Bauer E."/>
            <person name="Kersting A."/>
            <person name="Vining K."/>
            <person name="Amarasinghe V."/>
            <person name="Ranik M."/>
            <person name="Naithani S."/>
            <person name="Elser J."/>
            <person name="Boyd A."/>
            <person name="Liston A."/>
            <person name="Spatafora J."/>
            <person name="Dharmwardhana P."/>
            <person name="Raja R."/>
            <person name="Sullivan C."/>
            <person name="Romanel E."/>
            <person name="Alves-Ferreira M."/>
            <person name="Kulheim C."/>
            <person name="Foley W."/>
            <person name="Carocha V."/>
            <person name="Paiva J."/>
            <person name="Kudrna D."/>
            <person name="Brommonschenkel S."/>
            <person name="Pasquali G."/>
            <person name="Byrne M."/>
            <person name="Rigault P."/>
            <person name="Tibbits J."/>
            <person name="Spokevicius A."/>
            <person name="Jones R."/>
            <person name="Steane D."/>
            <person name="Vaillancourt R."/>
            <person name="Potts B."/>
            <person name="Joubert F."/>
            <person name="Barry K."/>
            <person name="Pappas G."/>
            <person name="Strauss S."/>
            <person name="Jaiswal P."/>
            <person name="Grima-Pettenati J."/>
            <person name="Salse J."/>
            <person name="Van D."/>
            <person name="Rokhsar D."/>
            <person name="Schmutz J."/>
        </authorList>
    </citation>
    <scope>NUCLEOTIDE SEQUENCE</scope>
    <source>
        <tissue evidence="4">Leaf extractions</tissue>
    </source>
</reference>
<organism evidence="5">
    <name type="scientific">Eucalyptus grandis</name>
    <name type="common">Flooded gum</name>
    <dbReference type="NCBI Taxonomy" id="71139"/>
    <lineage>
        <taxon>Eukaryota</taxon>
        <taxon>Viridiplantae</taxon>
        <taxon>Streptophyta</taxon>
        <taxon>Embryophyta</taxon>
        <taxon>Tracheophyta</taxon>
        <taxon>Spermatophyta</taxon>
        <taxon>Magnoliopsida</taxon>
        <taxon>eudicotyledons</taxon>
        <taxon>Gunneridae</taxon>
        <taxon>Pentapetalae</taxon>
        <taxon>rosids</taxon>
        <taxon>malvids</taxon>
        <taxon>Myrtales</taxon>
        <taxon>Myrtaceae</taxon>
        <taxon>Myrtoideae</taxon>
        <taxon>Eucalypteae</taxon>
        <taxon>Eucalyptus</taxon>
    </lineage>
</organism>
<dbReference type="InterPro" id="IPR027417">
    <property type="entry name" value="P-loop_NTPase"/>
</dbReference>
<feature type="domain" description="NB-ARC" evidence="3">
    <location>
        <begin position="140"/>
        <end position="213"/>
    </location>
</feature>
<evidence type="ECO:0000256" key="1">
    <source>
        <dbReference type="ARBA" id="ARBA00022821"/>
    </source>
</evidence>
<reference evidence="4" key="4">
    <citation type="submission" date="2023-07" db="EMBL/GenBank/DDBJ databases">
        <authorList>
            <person name="Myburg A.A."/>
            <person name="Grattapaglia D."/>
            <person name="Tuskan G.A."/>
            <person name="Hellsten U."/>
            <person name="Hayes R.D."/>
            <person name="Grimwood J."/>
            <person name="Jenkins J."/>
            <person name="Lindquist E."/>
            <person name="Tice H."/>
            <person name="Bauer D."/>
            <person name="Goodstein D.M."/>
            <person name="Dubchak I."/>
            <person name="Poliakov A."/>
            <person name="Mizrachi E."/>
            <person name="Kullan A.R."/>
            <person name="Hussey S.G."/>
            <person name="Pinard D."/>
            <person name="Van D.M."/>
            <person name="Singh P."/>
            <person name="Van J.I."/>
            <person name="Silva-Junior O.B."/>
            <person name="Togawa R.C."/>
            <person name="Pappas M.R."/>
            <person name="Faria D.A."/>
            <person name="Sansaloni C.P."/>
            <person name="Petroli C.D."/>
            <person name="Yang X."/>
            <person name="Ranjan P."/>
            <person name="Tschaplinski T.J."/>
            <person name="Ye C.Y."/>
            <person name="Li T."/>
            <person name="Sterck L."/>
            <person name="Vanneste K."/>
            <person name="Murat F."/>
            <person name="Soler M."/>
            <person name="Clemente H.S."/>
            <person name="Saidi N."/>
            <person name="Cassan-Wang H."/>
            <person name="Dunand C."/>
            <person name="Hefer C.A."/>
            <person name="Bornberg-Bauer E."/>
            <person name="Kersting A.R."/>
            <person name="Vining K."/>
            <person name="Amarasinghe V."/>
            <person name="Ranik M."/>
            <person name="Naithani S."/>
            <person name="Elser J."/>
            <person name="Boyd A.E."/>
            <person name="Liston A."/>
            <person name="Spatafora J.W."/>
            <person name="Dharmwardhana P."/>
            <person name="Raja R."/>
            <person name="Sullivan C."/>
            <person name="Romanel E."/>
            <person name="Alves-Ferreira M."/>
            <person name="Kulheim C."/>
            <person name="Foley W."/>
            <person name="Carocha V."/>
            <person name="Paiva J."/>
            <person name="Kudrna D."/>
            <person name="Brommonschenkel S.H."/>
            <person name="Pasquali G."/>
            <person name="Byrne M."/>
            <person name="Rigault P."/>
            <person name="Tibbits J."/>
            <person name="Spokevicius A."/>
            <person name="Jones R.C."/>
            <person name="Steane D.A."/>
            <person name="Vaillancourt R.E."/>
            <person name="Potts B.M."/>
            <person name="Joubert F."/>
            <person name="Barry K."/>
            <person name="Pappas G.J."/>
            <person name="Strauss S.H."/>
            <person name="Jaiswal P."/>
            <person name="Grima-Pettenati J."/>
            <person name="Salse J."/>
            <person name="Van D.P."/>
            <person name="Rokhsar D.S."/>
            <person name="Schmutz J."/>
        </authorList>
    </citation>
    <scope>NUCLEOTIDE SEQUENCE</scope>
    <source>
        <tissue evidence="4">Leaf extractions</tissue>
    </source>
</reference>
<dbReference type="GO" id="GO:0043531">
    <property type="term" value="F:ADP binding"/>
    <property type="evidence" value="ECO:0007669"/>
    <property type="project" value="InterPro"/>
</dbReference>
<keyword evidence="1" id="KW-0611">Plant defense</keyword>
<evidence type="ECO:0000313" key="6">
    <source>
        <dbReference type="Proteomes" id="UP000030711"/>
    </source>
</evidence>
<feature type="coiled-coil region" evidence="2">
    <location>
        <begin position="3"/>
        <end position="65"/>
    </location>
</feature>
<dbReference type="SUPFAM" id="SSF52540">
    <property type="entry name" value="P-loop containing nucleoside triphosphate hydrolases"/>
    <property type="match status" value="1"/>
</dbReference>
<name>A0A058ZXC1_EUCGR</name>
<dbReference type="PANTHER" id="PTHR33463:SF215">
    <property type="entry name" value="NB-ARC DOMAIN DISEASE RESISTANCE PROTEIN"/>
    <property type="match status" value="1"/>
</dbReference>
<dbReference type="InterPro" id="IPR050905">
    <property type="entry name" value="Plant_NBS-LRR"/>
</dbReference>
<dbReference type="Gene3D" id="3.40.50.300">
    <property type="entry name" value="P-loop containing nucleotide triphosphate hydrolases"/>
    <property type="match status" value="1"/>
</dbReference>
<dbReference type="Proteomes" id="UP000030711">
    <property type="component" value="Unassembled WGS sequence"/>
</dbReference>
<feature type="non-terminal residue" evidence="5">
    <location>
        <position position="1"/>
    </location>
</feature>
<dbReference type="STRING" id="71139.A0A058ZXC1"/>
<reference evidence="4" key="2">
    <citation type="journal article" date="2014" name="Nature">
        <title>The genome of Eucalyptus grandis.</title>
        <authorList>
            <person name="Myburg A.A."/>
            <person name="Grattapaglia D."/>
            <person name="Tuskan G.A."/>
            <person name="Hellsten U."/>
            <person name="Hayes R.D."/>
            <person name="Grimwood J."/>
            <person name="Jenkins J."/>
            <person name="Lindquist E."/>
            <person name="Tice H."/>
            <person name="Bauer D."/>
            <person name="Goodstein D.M."/>
            <person name="Dubchak I."/>
            <person name="Poliakov A."/>
            <person name="Mizrachi E."/>
            <person name="Kullan A.R."/>
            <person name="Hussey S.G."/>
            <person name="Pinard D."/>
            <person name="van der Merwe K."/>
            <person name="Singh P."/>
            <person name="van Jaarsveld I."/>
            <person name="Silva-Junior O.B."/>
            <person name="Togawa R.C."/>
            <person name="Pappas M.R."/>
            <person name="Faria D.A."/>
            <person name="Sansaloni C.P."/>
            <person name="Petroli C.D."/>
            <person name="Yang X."/>
            <person name="Ranjan P."/>
            <person name="Tschaplinski T.J."/>
            <person name="Ye C.Y."/>
            <person name="Li T."/>
            <person name="Sterck L."/>
            <person name="Vanneste K."/>
            <person name="Murat F."/>
            <person name="Soler M."/>
            <person name="Clemente H.S."/>
            <person name="Saidi N."/>
            <person name="Cassan-Wang H."/>
            <person name="Dunand C."/>
            <person name="Hefer C.A."/>
            <person name="Bornberg-Bauer E."/>
            <person name="Kersting A.R."/>
            <person name="Vining K."/>
            <person name="Amarasinghe V."/>
            <person name="Ranik M."/>
            <person name="Naithani S."/>
            <person name="Elser J."/>
            <person name="Boyd A.E."/>
            <person name="Liston A."/>
            <person name="Spatafora J.W."/>
            <person name="Dharmwardhana P."/>
            <person name="Raja R."/>
            <person name="Sullivan C."/>
            <person name="Romanel E."/>
            <person name="Alves-Ferreira M."/>
            <person name="Kulheim C."/>
            <person name="Foley W."/>
            <person name="Carocha V."/>
            <person name="Paiva J."/>
            <person name="Kudrna D."/>
            <person name="Brommonschenkel S.H."/>
            <person name="Pasquali G."/>
            <person name="Byrne M."/>
            <person name="Rigault P."/>
            <person name="Tibbits J."/>
            <person name="Spokevicius A."/>
            <person name="Jones R.C."/>
            <person name="Steane D.A."/>
            <person name="Vaillancourt R.E."/>
            <person name="Potts B.M."/>
            <person name="Joubert F."/>
            <person name="Barry K."/>
            <person name="Pappas G.J."/>
            <person name="Strauss S.H."/>
            <person name="Jaiswal P."/>
            <person name="Grima-Pettenati J."/>
            <person name="Salse J."/>
            <person name="Van de Peer Y."/>
            <person name="Rokhsar D.S."/>
            <person name="Schmutz J."/>
        </authorList>
    </citation>
    <scope>NUCLEOTIDE SEQUENCE</scope>
    <source>
        <tissue evidence="4">Leaf extractions</tissue>
    </source>
</reference>
<evidence type="ECO:0000313" key="4">
    <source>
        <dbReference type="EMBL" id="KAK2633258.1"/>
    </source>
</evidence>
<dbReference type="InterPro" id="IPR002182">
    <property type="entry name" value="NB-ARC"/>
</dbReference>
<proteinExistence type="predicted"/>
<dbReference type="EMBL" id="MU848260">
    <property type="protein sequence ID" value="KAK2633258.1"/>
    <property type="molecule type" value="Genomic_DNA"/>
</dbReference>
<protein>
    <recommendedName>
        <fullName evidence="3">NB-ARC domain-containing protein</fullName>
    </recommendedName>
</protein>
<reference evidence="5" key="1">
    <citation type="submission" date="2013-07" db="EMBL/GenBank/DDBJ databases">
        <title>The genome of Eucalyptus grandis.</title>
        <authorList>
            <person name="Schmutz J."/>
            <person name="Hayes R."/>
            <person name="Myburg A."/>
            <person name="Tuskan G."/>
            <person name="Grattapaglia D."/>
            <person name="Rokhsar D.S."/>
        </authorList>
    </citation>
    <scope>NUCLEOTIDE SEQUENCE</scope>
    <source>
        <tissue evidence="5">Leaf extractions</tissue>
    </source>
</reference>
<sequence>SYFEELENGVKELETARKRVQSSVDEAVYDSKLIHADVENWLKSVKEETDKADNLLKRNESAKDACFRGWLPNPVVRHPIGRKVKKMTQVIQGLHKESKNSIFQKVYYENPPLEIVTATTSATRSAHRMEDVLESRASITENVIEAITDDKVCVVGVYGPGGVGKSKLMEDVERRVREERLFDVIAITNVSRNPDLKKIQGEIASRLGLNLAKQETT</sequence>
<evidence type="ECO:0000259" key="3">
    <source>
        <dbReference type="Pfam" id="PF00931"/>
    </source>
</evidence>
<dbReference type="AlphaFoldDB" id="A0A058ZXC1"/>
<keyword evidence="6" id="KW-1185">Reference proteome</keyword>
<dbReference type="InParanoid" id="A0A058ZXC1"/>
<dbReference type="Gramene" id="KCW46001">
    <property type="protein sequence ID" value="KCW46001"/>
    <property type="gene ID" value="EUGRSUZ_L00062"/>
</dbReference>
<evidence type="ECO:0000256" key="2">
    <source>
        <dbReference type="SAM" id="Coils"/>
    </source>
</evidence>
<dbReference type="Pfam" id="PF00931">
    <property type="entry name" value="NB-ARC"/>
    <property type="match status" value="1"/>
</dbReference>
<accession>A0A058ZXC1</accession>
<dbReference type="PANTHER" id="PTHR33463">
    <property type="entry name" value="NB-ARC DOMAIN-CONTAINING PROTEIN-RELATED"/>
    <property type="match status" value="1"/>
</dbReference>
<dbReference type="OMA" id="AIGIHEE"/>